<keyword evidence="2" id="KW-0808">Transferase</keyword>
<dbReference type="Gene3D" id="3.90.1300.10">
    <property type="entry name" value="Amidase signature (AS) domain"/>
    <property type="match status" value="1"/>
</dbReference>
<proteinExistence type="predicted"/>
<dbReference type="EMBL" id="NTJZ01000018">
    <property type="protein sequence ID" value="PDH32310.1"/>
    <property type="molecule type" value="Genomic_DNA"/>
</dbReference>
<accession>A0A2A5W752</accession>
<dbReference type="SUPFAM" id="SSF75304">
    <property type="entry name" value="Amidase signature (AS) enzymes"/>
    <property type="match status" value="1"/>
</dbReference>
<dbReference type="PANTHER" id="PTHR42678:SF34">
    <property type="entry name" value="OS04G0183300 PROTEIN"/>
    <property type="match status" value="1"/>
</dbReference>
<dbReference type="GO" id="GO:0016740">
    <property type="term" value="F:transferase activity"/>
    <property type="evidence" value="ECO:0007669"/>
    <property type="project" value="UniProtKB-KW"/>
</dbReference>
<protein>
    <submittedName>
        <fullName evidence="2">Glutamyl-tRNA amidotransferase</fullName>
    </submittedName>
</protein>
<evidence type="ECO:0000259" key="1">
    <source>
        <dbReference type="Pfam" id="PF01425"/>
    </source>
</evidence>
<gene>
    <name evidence="2" type="ORF">CNF02_12220</name>
</gene>
<comment type="caution">
    <text evidence="2">The sequence shown here is derived from an EMBL/GenBank/DDBJ whole genome shotgun (WGS) entry which is preliminary data.</text>
</comment>
<organism evidence="2 3">
    <name type="scientific">OM182 bacterium MED-G28</name>
    <dbReference type="NCBI Taxonomy" id="1986256"/>
    <lineage>
        <taxon>Bacteria</taxon>
        <taxon>Pseudomonadati</taxon>
        <taxon>Pseudomonadota</taxon>
        <taxon>Gammaproteobacteria</taxon>
        <taxon>OMG group</taxon>
        <taxon>OM182 clade</taxon>
    </lineage>
</organism>
<name>A0A2A5W752_9GAMM</name>
<dbReference type="InterPro" id="IPR036928">
    <property type="entry name" value="AS_sf"/>
</dbReference>
<reference evidence="2 3" key="1">
    <citation type="submission" date="2017-08" db="EMBL/GenBank/DDBJ databases">
        <title>Fine stratification of microbial communities through a metagenomic profile of the photic zone.</title>
        <authorList>
            <person name="Haro-Moreno J.M."/>
            <person name="Lopez-Perez M."/>
            <person name="De La Torre J."/>
            <person name="Picazo A."/>
            <person name="Camacho A."/>
            <person name="Rodriguez-Valera F."/>
        </authorList>
    </citation>
    <scope>NUCLEOTIDE SEQUENCE [LARGE SCALE GENOMIC DNA]</scope>
    <source>
        <strain evidence="2">MED-G28</strain>
    </source>
</reference>
<feature type="domain" description="Amidase" evidence="1">
    <location>
        <begin position="58"/>
        <end position="501"/>
    </location>
</feature>
<dbReference type="AlphaFoldDB" id="A0A2A5W752"/>
<dbReference type="InterPro" id="IPR023631">
    <property type="entry name" value="Amidase_dom"/>
</dbReference>
<evidence type="ECO:0000313" key="2">
    <source>
        <dbReference type="EMBL" id="PDH32310.1"/>
    </source>
</evidence>
<dbReference type="Proteomes" id="UP000219329">
    <property type="component" value="Unassembled WGS sequence"/>
</dbReference>
<dbReference type="Pfam" id="PF01425">
    <property type="entry name" value="Amidase"/>
    <property type="match status" value="1"/>
</dbReference>
<evidence type="ECO:0000313" key="3">
    <source>
        <dbReference type="Proteomes" id="UP000219329"/>
    </source>
</evidence>
<dbReference type="PANTHER" id="PTHR42678">
    <property type="entry name" value="AMIDASE"/>
    <property type="match status" value="1"/>
</dbReference>
<sequence>MRLFDKEISLSTKLILELSLIFLLLGCATEDNFSIQLVEASITDLQTALLNGDASCREIVQGYMARIETYDQSRGINAITEINPNALAKADTIDQALAANQPMPELFCAPLLIKDNFDTADMVTTGGSVALKDSIPPDDAFMVRKLREAGAIVLAKTNMAEWAFSPAQSISSSYGRTTNAYDVNYVPAGSSGGTASGVAASFGVAGIGSDTGNSIRGPSSHLALFGIRSTLGLTSRDGVIPLVFDRDIAGPMTRNVEDGARLFNVIAGYDPADPLSVPGKRETDYLQFLNEDGLNGKRLGVFRSLVNHDDADAEILDIFQNAMSDLEAAGAEIIDPFVIEDFEELNQAIPFCPRFRYDIAQYFETLVNPPFIDVRETLEQNRIADETRGAFEFHTGSPLDVAPDEWEEACPTWPNDSKRNQLLANTLTSMDAANVDAIIYPTWSNPPASITRGEEDYRGDNNQQLVPDAGLPAATIPMGFWQDHLPVGLQFAGRPYSEGTLIELAYSYEQFTKHRRPPEGYEEL</sequence>